<feature type="region of interest" description="Disordered" evidence="1">
    <location>
        <begin position="26"/>
        <end position="52"/>
    </location>
</feature>
<dbReference type="Proteomes" id="UP001212337">
    <property type="component" value="Unassembled WGS sequence"/>
</dbReference>
<dbReference type="EMBL" id="JAQJVI010000040">
    <property type="protein sequence ID" value="MDA7024231.1"/>
    <property type="molecule type" value="Genomic_DNA"/>
</dbReference>
<evidence type="ECO:0000313" key="3">
    <source>
        <dbReference type="Proteomes" id="UP001212337"/>
    </source>
</evidence>
<protein>
    <recommendedName>
        <fullName evidence="4">Conjugal transfer protein TraD</fullName>
    </recommendedName>
</protein>
<dbReference type="RefSeq" id="WP_271351102.1">
    <property type="nucleotide sequence ID" value="NZ_JAQJVI010000040.1"/>
</dbReference>
<organism evidence="2 3">
    <name type="scientific">Pseudomonas fragi</name>
    <dbReference type="NCBI Taxonomy" id="296"/>
    <lineage>
        <taxon>Bacteria</taxon>
        <taxon>Pseudomonadati</taxon>
        <taxon>Pseudomonadota</taxon>
        <taxon>Gammaproteobacteria</taxon>
        <taxon>Pseudomonadales</taxon>
        <taxon>Pseudomonadaceae</taxon>
        <taxon>Pseudomonas</taxon>
    </lineage>
</organism>
<accession>A0ABT4WYM7</accession>
<evidence type="ECO:0008006" key="4">
    <source>
        <dbReference type="Google" id="ProtNLM"/>
    </source>
</evidence>
<gene>
    <name evidence="2" type="ORF">PI499_20425</name>
</gene>
<dbReference type="GeneID" id="89546485"/>
<sequence>MSDQNEALNEKLTDVMVPGFEVEFDPDEADQAGSFTEDALSVEDAADSSGDQ</sequence>
<reference evidence="2 3" key="1">
    <citation type="submission" date="2023-01" db="EMBL/GenBank/DDBJ databases">
        <title>Effects of deletion of Siderophore biosynthase gene in Pseudomonas fragi on quorum sensing and spoliage ability.</title>
        <authorList>
            <person name="Cui F."/>
            <person name="Wang D."/>
            <person name="Liu J."/>
            <person name="Wang Q."/>
            <person name="Li T."/>
            <person name="Li J."/>
        </authorList>
    </citation>
    <scope>NUCLEOTIDE SEQUENCE [LARGE SCALE GENOMIC DNA]</scope>
    <source>
        <strain evidence="2 3">MS-10</strain>
    </source>
</reference>
<keyword evidence="3" id="KW-1185">Reference proteome</keyword>
<proteinExistence type="predicted"/>
<evidence type="ECO:0000256" key="1">
    <source>
        <dbReference type="SAM" id="MobiDB-lite"/>
    </source>
</evidence>
<name>A0ABT4WYM7_PSEFR</name>
<evidence type="ECO:0000313" key="2">
    <source>
        <dbReference type="EMBL" id="MDA7024231.1"/>
    </source>
</evidence>
<comment type="caution">
    <text evidence="2">The sequence shown here is derived from an EMBL/GenBank/DDBJ whole genome shotgun (WGS) entry which is preliminary data.</text>
</comment>